<dbReference type="OrthoDB" id="9994380at2759"/>
<feature type="region of interest" description="Disordered" evidence="1">
    <location>
        <begin position="499"/>
        <end position="599"/>
    </location>
</feature>
<gene>
    <name evidence="2" type="ORF">WN51_05106</name>
</gene>
<feature type="compositionally biased region" description="Basic and acidic residues" evidence="1">
    <location>
        <begin position="543"/>
        <end position="564"/>
    </location>
</feature>
<feature type="region of interest" description="Disordered" evidence="1">
    <location>
        <begin position="296"/>
        <end position="344"/>
    </location>
</feature>
<reference evidence="2 3" key="1">
    <citation type="submission" date="2015-07" db="EMBL/GenBank/DDBJ databases">
        <title>The genome of Melipona quadrifasciata.</title>
        <authorList>
            <person name="Pan H."/>
            <person name="Kapheim K."/>
        </authorList>
    </citation>
    <scope>NUCLEOTIDE SEQUENCE [LARGE SCALE GENOMIC DNA]</scope>
    <source>
        <strain evidence="2">0111107301</strain>
        <tissue evidence="2">Whole body</tissue>
    </source>
</reference>
<feature type="region of interest" description="Disordered" evidence="1">
    <location>
        <begin position="646"/>
        <end position="673"/>
    </location>
</feature>
<sequence>MALRLRSSKDVKKSSYYVWYLGAREAKGVDAMPGAIAYLLERERLQEPFKVTLQAQRRFQRIQRGPLKKILNHYTNVEGKRKKSRKSQPRSAPSVSRVRSPSKAENRGDVSNKGLKIIQTVHPGGSTRSAVKHLVPGHAVLAAVQREDVVAATLLLPNPATNNPVHVHAYRCDSVETAELLGGQLKALASHTDNLARVNSLEGRARSNLGSDGRSTRESESSEGSGELRHDSVQTTTIYESLAAELRAKLGRGNSGDNDVGPILLPPRDYDTVHRHRGNLAGIEFRRCLNQTIVGGSTTVDRGGTRSAASSGIGSDSAATPPPYQSHHPLGPRPSRPSRDSSSASCFKLRARRGRWYWAPVTVEGIPLGRRVSSRYQPAYGELQLRLIVNDRLQMIIGLWFILDDDWGAPAEENDYLPEADTTGTSLTLPRLPRSPERLPSQVNRGVSPSCNRSRRAPEFRQRSPSPQYQPRVNPGEVTSPRERFQDAKEMFRAMEREAIARPVLSRQRDVDNHPAHRVESSRQNHEDQPTRQHSTSNNSTTGHEHLIRRNHSEASERENDISYRARPRPRTHHYSMERPLEQEVSRPRPRSFYENPTVGRDFRDQRNVADPREARDFRDRAHVREIREKVRARAITYQELSEHERYPGLDRDSARPPLEIVPTPGRYRHSYAEPPRLDRELILRLIKPRQLDEDQRYKILEKSHK</sequence>
<proteinExistence type="predicted"/>
<feature type="compositionally biased region" description="Polar residues" evidence="1">
    <location>
        <begin position="532"/>
        <end position="542"/>
    </location>
</feature>
<feature type="region of interest" description="Disordered" evidence="1">
    <location>
        <begin position="414"/>
        <end position="483"/>
    </location>
</feature>
<protein>
    <submittedName>
        <fullName evidence="2">Uncharacterized protein</fullName>
    </submittedName>
</protein>
<dbReference type="Proteomes" id="UP000053105">
    <property type="component" value="Unassembled WGS sequence"/>
</dbReference>
<accession>A0A0N0U3D2</accession>
<evidence type="ECO:0000256" key="1">
    <source>
        <dbReference type="SAM" id="MobiDB-lite"/>
    </source>
</evidence>
<feature type="compositionally biased region" description="Basic and acidic residues" evidence="1">
    <location>
        <begin position="214"/>
        <end position="232"/>
    </location>
</feature>
<feature type="region of interest" description="Disordered" evidence="1">
    <location>
        <begin position="77"/>
        <end position="113"/>
    </location>
</feature>
<feature type="compositionally biased region" description="Polar residues" evidence="1">
    <location>
        <begin position="442"/>
        <end position="452"/>
    </location>
</feature>
<dbReference type="STRING" id="166423.A0A0N0U3D2"/>
<feature type="compositionally biased region" description="Basic and acidic residues" evidence="1">
    <location>
        <begin position="575"/>
        <end position="587"/>
    </location>
</feature>
<organism evidence="2 3">
    <name type="scientific">Melipona quadrifasciata</name>
    <dbReference type="NCBI Taxonomy" id="166423"/>
    <lineage>
        <taxon>Eukaryota</taxon>
        <taxon>Metazoa</taxon>
        <taxon>Ecdysozoa</taxon>
        <taxon>Arthropoda</taxon>
        <taxon>Hexapoda</taxon>
        <taxon>Insecta</taxon>
        <taxon>Pterygota</taxon>
        <taxon>Neoptera</taxon>
        <taxon>Endopterygota</taxon>
        <taxon>Hymenoptera</taxon>
        <taxon>Apocrita</taxon>
        <taxon>Aculeata</taxon>
        <taxon>Apoidea</taxon>
        <taxon>Anthophila</taxon>
        <taxon>Apidae</taxon>
        <taxon>Melipona</taxon>
    </lineage>
</organism>
<feature type="compositionally biased region" description="Basic and acidic residues" evidence="1">
    <location>
        <begin position="646"/>
        <end position="655"/>
    </location>
</feature>
<evidence type="ECO:0000313" key="2">
    <source>
        <dbReference type="EMBL" id="KOX69552.1"/>
    </source>
</evidence>
<name>A0A0N0U3D2_9HYME</name>
<dbReference type="PANTHER" id="PTHR41148:SF1">
    <property type="entry name" value="LP09875P"/>
    <property type="match status" value="1"/>
</dbReference>
<dbReference type="EMBL" id="KQ435885">
    <property type="protein sequence ID" value="KOX69552.1"/>
    <property type="molecule type" value="Genomic_DNA"/>
</dbReference>
<feature type="compositionally biased region" description="Basic and acidic residues" evidence="1">
    <location>
        <begin position="507"/>
        <end position="531"/>
    </location>
</feature>
<dbReference type="PANTHER" id="PTHR41148">
    <property type="entry name" value="LP09875P"/>
    <property type="match status" value="1"/>
</dbReference>
<feature type="region of interest" description="Disordered" evidence="1">
    <location>
        <begin position="251"/>
        <end position="270"/>
    </location>
</feature>
<feature type="compositionally biased region" description="Low complexity" evidence="1">
    <location>
        <begin position="307"/>
        <end position="319"/>
    </location>
</feature>
<dbReference type="AlphaFoldDB" id="A0A0N0U3D2"/>
<feature type="region of interest" description="Disordered" evidence="1">
    <location>
        <begin position="199"/>
        <end position="234"/>
    </location>
</feature>
<feature type="compositionally biased region" description="Low complexity" evidence="1">
    <location>
        <begin position="89"/>
        <end position="101"/>
    </location>
</feature>
<evidence type="ECO:0000313" key="3">
    <source>
        <dbReference type="Proteomes" id="UP000053105"/>
    </source>
</evidence>
<keyword evidence="3" id="KW-1185">Reference proteome</keyword>